<sequence length="71" mass="7779">MSEKKRTVFILHELEGVPAGEIAKMVGAPVLTVRTRLFYARREVYAAMANDPALDSIAQEMLASDLDGEKG</sequence>
<name>H5SJG1_9DELT</name>
<dbReference type="GO" id="GO:0016987">
    <property type="term" value="F:sigma factor activity"/>
    <property type="evidence" value="ECO:0007669"/>
    <property type="project" value="InterPro"/>
</dbReference>
<evidence type="ECO:0000313" key="2">
    <source>
        <dbReference type="EMBL" id="BAL56297.1"/>
    </source>
</evidence>
<dbReference type="InterPro" id="IPR013249">
    <property type="entry name" value="RNA_pol_sigma70_r4_t2"/>
</dbReference>
<proteinExistence type="predicted"/>
<dbReference type="GO" id="GO:0003677">
    <property type="term" value="F:DNA binding"/>
    <property type="evidence" value="ECO:0007669"/>
    <property type="project" value="InterPro"/>
</dbReference>
<gene>
    <name evidence="2" type="ORF">HGMM_F36A01C32</name>
</gene>
<dbReference type="InterPro" id="IPR013324">
    <property type="entry name" value="RNA_pol_sigma_r3/r4-like"/>
</dbReference>
<dbReference type="Gene3D" id="1.10.10.10">
    <property type="entry name" value="Winged helix-like DNA-binding domain superfamily/Winged helix DNA-binding domain"/>
    <property type="match status" value="1"/>
</dbReference>
<reference evidence="2" key="2">
    <citation type="journal article" date="2012" name="PLoS ONE">
        <title>A Deeply Branching Thermophilic Bacterium with an Ancient Acetyl-CoA Pathway Dominates a Subsurface Ecosystem.</title>
        <authorList>
            <person name="Takami H."/>
            <person name="Noguchi H."/>
            <person name="Takaki Y."/>
            <person name="Uchiyama I."/>
            <person name="Toyoda A."/>
            <person name="Nishi S."/>
            <person name="Chee G.-J."/>
            <person name="Arai W."/>
            <person name="Nunoura T."/>
            <person name="Itoh T."/>
            <person name="Hattori M."/>
            <person name="Takai K."/>
        </authorList>
    </citation>
    <scope>NUCLEOTIDE SEQUENCE</scope>
</reference>
<reference evidence="2" key="1">
    <citation type="journal article" date="2005" name="Environ. Microbiol.">
        <title>Genetic and functional properties of uncultivated thermophilic crenarchaeotes from a subsurface gold mine as revealed by analysis of genome fragments.</title>
        <authorList>
            <person name="Nunoura T."/>
            <person name="Hirayama H."/>
            <person name="Takami H."/>
            <person name="Oida H."/>
            <person name="Nishi S."/>
            <person name="Shimamura S."/>
            <person name="Suzuki Y."/>
            <person name="Inagaki F."/>
            <person name="Takai K."/>
            <person name="Nealson K.H."/>
            <person name="Horikoshi K."/>
        </authorList>
    </citation>
    <scope>NUCLEOTIDE SEQUENCE</scope>
</reference>
<dbReference type="Pfam" id="PF08281">
    <property type="entry name" value="Sigma70_r4_2"/>
    <property type="match status" value="1"/>
</dbReference>
<dbReference type="SUPFAM" id="SSF88659">
    <property type="entry name" value="Sigma3 and sigma4 domains of RNA polymerase sigma factors"/>
    <property type="match status" value="1"/>
</dbReference>
<accession>H5SJG1</accession>
<protein>
    <submittedName>
        <fullName evidence="2">RNA polymerase sigma-70 factor, ECF subfamily</fullName>
    </submittedName>
</protein>
<organism evidence="2">
    <name type="scientific">uncultured delta proteobacterium</name>
    <dbReference type="NCBI Taxonomy" id="34034"/>
    <lineage>
        <taxon>Bacteria</taxon>
        <taxon>Deltaproteobacteria</taxon>
        <taxon>environmental samples</taxon>
    </lineage>
</organism>
<feature type="domain" description="RNA polymerase sigma factor 70 region 4 type 2" evidence="1">
    <location>
        <begin position="1"/>
        <end position="43"/>
    </location>
</feature>
<dbReference type="AlphaFoldDB" id="H5SJG1"/>
<dbReference type="InterPro" id="IPR036388">
    <property type="entry name" value="WH-like_DNA-bd_sf"/>
</dbReference>
<dbReference type="GO" id="GO:0006352">
    <property type="term" value="P:DNA-templated transcription initiation"/>
    <property type="evidence" value="ECO:0007669"/>
    <property type="project" value="InterPro"/>
</dbReference>
<evidence type="ECO:0000259" key="1">
    <source>
        <dbReference type="Pfam" id="PF08281"/>
    </source>
</evidence>
<dbReference type="EMBL" id="AP011742">
    <property type="protein sequence ID" value="BAL56297.1"/>
    <property type="molecule type" value="Genomic_DNA"/>
</dbReference>